<dbReference type="PROSITE" id="PS51724">
    <property type="entry name" value="SPOR"/>
    <property type="match status" value="1"/>
</dbReference>
<feature type="signal peptide" evidence="2">
    <location>
        <begin position="1"/>
        <end position="23"/>
    </location>
</feature>
<dbReference type="SUPFAM" id="SSF110997">
    <property type="entry name" value="Sporulation related repeat"/>
    <property type="match status" value="1"/>
</dbReference>
<dbReference type="GO" id="GO:0042834">
    <property type="term" value="F:peptidoglycan binding"/>
    <property type="evidence" value="ECO:0007669"/>
    <property type="project" value="InterPro"/>
</dbReference>
<evidence type="ECO:0000259" key="3">
    <source>
        <dbReference type="PROSITE" id="PS51724"/>
    </source>
</evidence>
<evidence type="ECO:0000313" key="5">
    <source>
        <dbReference type="Proteomes" id="UP000494245"/>
    </source>
</evidence>
<feature type="chain" id="PRO_5028825639" description="SPOR domain-containing protein" evidence="2">
    <location>
        <begin position="24"/>
        <end position="343"/>
    </location>
</feature>
<dbReference type="EMBL" id="BLTE01000004">
    <property type="protein sequence ID" value="GFK93452.1"/>
    <property type="molecule type" value="Genomic_DNA"/>
</dbReference>
<dbReference type="AlphaFoldDB" id="A0A6V8LL98"/>
<dbReference type="Proteomes" id="UP000494245">
    <property type="component" value="Unassembled WGS sequence"/>
</dbReference>
<comment type="caution">
    <text evidence="4">The sequence shown here is derived from an EMBL/GenBank/DDBJ whole genome shotgun (WGS) entry which is preliminary data.</text>
</comment>
<dbReference type="RefSeq" id="WP_173082480.1">
    <property type="nucleotide sequence ID" value="NZ_BLTE01000004.1"/>
</dbReference>
<keyword evidence="5" id="KW-1185">Reference proteome</keyword>
<keyword evidence="2" id="KW-0732">Signal</keyword>
<proteinExistence type="predicted"/>
<reference evidence="4 5" key="1">
    <citation type="submission" date="2020-04" db="EMBL/GenBank/DDBJ databases">
        <authorList>
            <consortium name="Desulfovibrio sp. FSS-1 genome sequencing consortium"/>
            <person name="Shimoshige H."/>
            <person name="Kobayashi H."/>
            <person name="Maekawa T."/>
        </authorList>
    </citation>
    <scope>NUCLEOTIDE SEQUENCE [LARGE SCALE GENOMIC DNA]</scope>
    <source>
        <strain evidence="4 5">SIID29052-01</strain>
    </source>
</reference>
<evidence type="ECO:0000313" key="4">
    <source>
        <dbReference type="EMBL" id="GFK93452.1"/>
    </source>
</evidence>
<feature type="compositionally biased region" description="Low complexity" evidence="1">
    <location>
        <begin position="222"/>
        <end position="239"/>
    </location>
</feature>
<evidence type="ECO:0000256" key="2">
    <source>
        <dbReference type="SAM" id="SignalP"/>
    </source>
</evidence>
<reference evidence="4 5" key="2">
    <citation type="submission" date="2020-05" db="EMBL/GenBank/DDBJ databases">
        <title>Draft genome sequence of Desulfovibrio sp. strainFSS-1.</title>
        <authorList>
            <person name="Shimoshige H."/>
            <person name="Kobayashi H."/>
            <person name="Maekawa T."/>
        </authorList>
    </citation>
    <scope>NUCLEOTIDE SEQUENCE [LARGE SCALE GENOMIC DNA]</scope>
    <source>
        <strain evidence="4 5">SIID29052-01</strain>
    </source>
</reference>
<gene>
    <name evidence="4" type="ORF">NNJEOMEG_01285</name>
</gene>
<dbReference type="Pfam" id="PF05036">
    <property type="entry name" value="SPOR"/>
    <property type="match status" value="1"/>
</dbReference>
<dbReference type="InterPro" id="IPR007730">
    <property type="entry name" value="SPOR-like_dom"/>
</dbReference>
<dbReference type="InterPro" id="IPR036680">
    <property type="entry name" value="SPOR-like_sf"/>
</dbReference>
<feature type="region of interest" description="Disordered" evidence="1">
    <location>
        <begin position="222"/>
        <end position="266"/>
    </location>
</feature>
<feature type="compositionally biased region" description="Pro residues" evidence="1">
    <location>
        <begin position="240"/>
        <end position="264"/>
    </location>
</feature>
<evidence type="ECO:0000256" key="1">
    <source>
        <dbReference type="SAM" id="MobiDB-lite"/>
    </source>
</evidence>
<accession>A0A6V8LL98</accession>
<feature type="domain" description="SPOR" evidence="3">
    <location>
        <begin position="268"/>
        <end position="343"/>
    </location>
</feature>
<protein>
    <recommendedName>
        <fullName evidence="3">SPOR domain-containing protein</fullName>
    </recommendedName>
</protein>
<sequence length="343" mass="36215">MKTLTALLTLCFAALAFQPRALAQDWQLRDICDLRKSPPAGRPAGCARLAADVLALLPEKAGPGNLALLADFSDNLEKAGAGWDNPCRDPGRCPDFAYSIRYAMVPRKEVTIPKDKVYTAYVCREGFSATGQDDGACRSKLVKVLREMIVRARKEGMFLALLKCGASEGEAVRPDGAGVMGFELMYAFVPLPGMISGPPSVPSAVSPTDPALGARQPLSQIAASAAAPAQEARKPAPQGAQPPVPAQVPTPAPAPAPAQPPVYPPELHGADGEVVFQVAALPTLVQAEAVADRLASQGVETSFEQAQVNGRDVYRVLARSSGSPEALRRRLAELGYPGAFPRR</sequence>
<name>A0A6V8LL98_9BACT</name>
<organism evidence="4 5">
    <name type="scientific">Fundidesulfovibrio magnetotacticus</name>
    <dbReference type="NCBI Taxonomy" id="2730080"/>
    <lineage>
        <taxon>Bacteria</taxon>
        <taxon>Pseudomonadati</taxon>
        <taxon>Thermodesulfobacteriota</taxon>
        <taxon>Desulfovibrionia</taxon>
        <taxon>Desulfovibrionales</taxon>
        <taxon>Desulfovibrionaceae</taxon>
        <taxon>Fundidesulfovibrio</taxon>
    </lineage>
</organism>